<dbReference type="InterPro" id="IPR039436">
    <property type="entry name" value="Asteroid_dom"/>
</dbReference>
<reference evidence="4 5" key="1">
    <citation type="submission" date="2017-06" db="EMBL/GenBank/DDBJ databases">
        <title>Comparative genomic analysis of Ambrosia Fusariam Clade fungi.</title>
        <authorList>
            <person name="Stajich J.E."/>
            <person name="Carrillo J."/>
            <person name="Kijimoto T."/>
            <person name="Eskalen A."/>
            <person name="O'Donnell K."/>
            <person name="Kasson M."/>
        </authorList>
    </citation>
    <scope>NUCLEOTIDE SEQUENCE [LARGE SCALE GENOMIC DNA]</scope>
    <source>
        <strain evidence="4 5">NRRL62584</strain>
    </source>
</reference>
<dbReference type="InterPro" id="IPR026832">
    <property type="entry name" value="Asteroid"/>
</dbReference>
<feature type="domain" description="Asteroid" evidence="3">
    <location>
        <begin position="138"/>
        <end position="371"/>
    </location>
</feature>
<dbReference type="PANTHER" id="PTHR15665:SF1">
    <property type="entry name" value="PROTEIN ASTEROID HOMOLOG 1"/>
    <property type="match status" value="1"/>
</dbReference>
<dbReference type="Pfam" id="PF12813">
    <property type="entry name" value="XPG_I_2"/>
    <property type="match status" value="1"/>
</dbReference>
<protein>
    <recommendedName>
        <fullName evidence="3">Asteroid domain-containing protein</fullName>
    </recommendedName>
</protein>
<dbReference type="EMBL" id="NKCI01000100">
    <property type="protein sequence ID" value="RSL55574.1"/>
    <property type="molecule type" value="Genomic_DNA"/>
</dbReference>
<dbReference type="SUPFAM" id="SSF88723">
    <property type="entry name" value="PIN domain-like"/>
    <property type="match status" value="1"/>
</dbReference>
<evidence type="ECO:0000313" key="4">
    <source>
        <dbReference type="EMBL" id="RSL55574.1"/>
    </source>
</evidence>
<dbReference type="PANTHER" id="PTHR15665">
    <property type="entry name" value="ASTEROID PROTEIN"/>
    <property type="match status" value="1"/>
</dbReference>
<name>A0A428PRG0_9HYPO</name>
<evidence type="ECO:0000259" key="3">
    <source>
        <dbReference type="Pfam" id="PF12813"/>
    </source>
</evidence>
<organism evidence="4 5">
    <name type="scientific">Fusarium duplospermum</name>
    <dbReference type="NCBI Taxonomy" id="1325734"/>
    <lineage>
        <taxon>Eukaryota</taxon>
        <taxon>Fungi</taxon>
        <taxon>Dikarya</taxon>
        <taxon>Ascomycota</taxon>
        <taxon>Pezizomycotina</taxon>
        <taxon>Sordariomycetes</taxon>
        <taxon>Hypocreomycetidae</taxon>
        <taxon>Hypocreales</taxon>
        <taxon>Nectriaceae</taxon>
        <taxon>Fusarium</taxon>
        <taxon>Fusarium solani species complex</taxon>
    </lineage>
</organism>
<comment type="similarity">
    <text evidence="1">Belongs to the asteroid family.</text>
</comment>
<comment type="caution">
    <text evidence="4">The sequence shown here is derived from an EMBL/GenBank/DDBJ whole genome shotgun (WGS) entry which is preliminary data.</text>
</comment>
<evidence type="ECO:0000256" key="2">
    <source>
        <dbReference type="SAM" id="MobiDB-lite"/>
    </source>
</evidence>
<gene>
    <name evidence="4" type="ORF">CEP54_009293</name>
</gene>
<dbReference type="Proteomes" id="UP000288168">
    <property type="component" value="Unassembled WGS sequence"/>
</dbReference>
<accession>A0A428PRG0</accession>
<keyword evidence="5" id="KW-1185">Reference proteome</keyword>
<evidence type="ECO:0000313" key="5">
    <source>
        <dbReference type="Proteomes" id="UP000288168"/>
    </source>
</evidence>
<dbReference type="Gene3D" id="3.40.50.1010">
    <property type="entry name" value="5'-nuclease"/>
    <property type="match status" value="1"/>
</dbReference>
<sequence>MGIPQLISTLEPYAVHGVLDNDRVVIDGPALAYHILHICNRHGIIQPSYQLLGDTTIAWLDELVSRGVSVEAIYFDGHLPRAKRLVRMERMVKSLNQLKASHSKDPNGFSPAYLSTAKETPPTLYSSAQPLGKPFLPPSFHVPAIIDALRLCSHYAKLVHLVPGEADAYCAQRLSKSGGTVLTADSDLLVHDIGHGRVVFLRDIYLDGQSRLACASFSPAHICEKLKLSPTSEIRRLAYERKRSPHLSLPQILRDCAQPVVDTTGYTEFCHEYLDHETAPLPMSMSGGDIQIGSLDPRISELILQLGNQDARSNDPNGDMIFLPILLESPSRGSAWEQSTPIRQLAYTIARWIIPGPSSTIHEYRRVNTSVQKGRQVHMLPKEAVKACAQDLTSLMSEAKAELEGDTIQSWQMHCLTLDIRHCHEEGKKSHALQILEQYSQQAALKRVSWDIIHFVAQLQAAYYSFRVLKQIMSLASAEETMPELHSMLCSLPSLSGFPTIEGTLEFLRKSGEAQSLKTITKLVPLPDADPEEQSRRASTPKKRKAVKQHGRDKKAGPGNTATRNLFDVLSHDT</sequence>
<dbReference type="AlphaFoldDB" id="A0A428PRG0"/>
<dbReference type="STRING" id="1325734.A0A428PRG0"/>
<evidence type="ECO:0000256" key="1">
    <source>
        <dbReference type="ARBA" id="ARBA00007398"/>
    </source>
</evidence>
<feature type="region of interest" description="Disordered" evidence="2">
    <location>
        <begin position="526"/>
        <end position="574"/>
    </location>
</feature>
<dbReference type="OrthoDB" id="5297549at2759"/>
<dbReference type="InterPro" id="IPR029060">
    <property type="entry name" value="PIN-like_dom_sf"/>
</dbReference>
<proteinExistence type="inferred from homology"/>
<feature type="compositionally biased region" description="Basic residues" evidence="2">
    <location>
        <begin position="539"/>
        <end position="553"/>
    </location>
</feature>